<dbReference type="OrthoDB" id="9814591at2"/>
<dbReference type="EC" id="4.2.2.29" evidence="7"/>
<keyword evidence="5 7" id="KW-0456">Lyase</keyword>
<keyword evidence="7" id="KW-0997">Cell inner membrane</keyword>
<name>A0A553JRS9_SHEHA</name>
<dbReference type="GO" id="GO:0005886">
    <property type="term" value="C:plasma membrane"/>
    <property type="evidence" value="ECO:0007669"/>
    <property type="project" value="UniProtKB-UniRule"/>
</dbReference>
<keyword evidence="3 7" id="KW-1133">Transmembrane helix</keyword>
<accession>A0A553JRS9</accession>
<keyword evidence="2 7" id="KW-0812">Transmembrane</keyword>
<evidence type="ECO:0000256" key="2">
    <source>
        <dbReference type="ARBA" id="ARBA00022692"/>
    </source>
</evidence>
<evidence type="ECO:0000256" key="3">
    <source>
        <dbReference type="ARBA" id="ARBA00022989"/>
    </source>
</evidence>
<evidence type="ECO:0000313" key="9">
    <source>
        <dbReference type="Proteomes" id="UP000318126"/>
    </source>
</evidence>
<keyword evidence="9" id="KW-1185">Reference proteome</keyword>
<dbReference type="Proteomes" id="UP000318126">
    <property type="component" value="Unassembled WGS sequence"/>
</dbReference>
<evidence type="ECO:0000256" key="4">
    <source>
        <dbReference type="ARBA" id="ARBA00023136"/>
    </source>
</evidence>
<comment type="catalytic activity">
    <reaction evidence="7">
        <text>a peptidoglycan chain = a peptidoglycan chain with N-acetyl-1,6-anhydromuramyl-[peptide] at the reducing end + a peptidoglycan chain with N-acetylglucosamine at the non-reducing end.</text>
        <dbReference type="EC" id="4.2.2.29"/>
    </reaction>
</comment>
<evidence type="ECO:0000256" key="5">
    <source>
        <dbReference type="ARBA" id="ARBA00023239"/>
    </source>
</evidence>
<keyword evidence="6 7" id="KW-0961">Cell wall biogenesis/degradation</keyword>
<protein>
    <recommendedName>
        <fullName evidence="7">Endolytic murein transglycosylase</fullName>
        <ecNumber evidence="7">4.2.2.29</ecNumber>
    </recommendedName>
    <alternativeName>
        <fullName evidence="7">Peptidoglycan lytic transglycosylase</fullName>
    </alternativeName>
    <alternativeName>
        <fullName evidence="7">Peptidoglycan polymerization terminase</fullName>
    </alternativeName>
</protein>
<evidence type="ECO:0000256" key="1">
    <source>
        <dbReference type="ARBA" id="ARBA00022475"/>
    </source>
</evidence>
<dbReference type="GO" id="GO:0008932">
    <property type="term" value="F:lytic endotransglycosylase activity"/>
    <property type="evidence" value="ECO:0007669"/>
    <property type="project" value="UniProtKB-UniRule"/>
</dbReference>
<dbReference type="InterPro" id="IPR003770">
    <property type="entry name" value="MLTG-like"/>
</dbReference>
<dbReference type="EMBL" id="VKGK01000005">
    <property type="protein sequence ID" value="TRY15175.1"/>
    <property type="molecule type" value="Genomic_DNA"/>
</dbReference>
<organism evidence="8 9">
    <name type="scientific">Shewanella hanedai</name>
    <name type="common">Alteromonas hanedai</name>
    <dbReference type="NCBI Taxonomy" id="25"/>
    <lineage>
        <taxon>Bacteria</taxon>
        <taxon>Pseudomonadati</taxon>
        <taxon>Pseudomonadota</taxon>
        <taxon>Gammaproteobacteria</taxon>
        <taxon>Alteromonadales</taxon>
        <taxon>Shewanellaceae</taxon>
        <taxon>Shewanella</taxon>
    </lineage>
</organism>
<dbReference type="NCBIfam" id="TIGR00247">
    <property type="entry name" value="endolytic transglycosylase MltG"/>
    <property type="match status" value="1"/>
</dbReference>
<dbReference type="Gene3D" id="3.30.160.60">
    <property type="entry name" value="Classic Zinc Finger"/>
    <property type="match status" value="2"/>
</dbReference>
<dbReference type="AlphaFoldDB" id="A0A553JRS9"/>
<dbReference type="GO" id="GO:0071555">
    <property type="term" value="P:cell wall organization"/>
    <property type="evidence" value="ECO:0007669"/>
    <property type="project" value="UniProtKB-KW"/>
</dbReference>
<dbReference type="CDD" id="cd08010">
    <property type="entry name" value="MltG_like"/>
    <property type="match status" value="1"/>
</dbReference>
<dbReference type="HAMAP" id="MF_02065">
    <property type="entry name" value="MltG"/>
    <property type="match status" value="1"/>
</dbReference>
<evidence type="ECO:0000313" key="8">
    <source>
        <dbReference type="EMBL" id="TRY15175.1"/>
    </source>
</evidence>
<sequence length="335" mass="37795">MKKLIITFTVTLFTLLTLAAGVSLWTYNAVTEFSQSTLKLEQTQDLELKRGTSFYQLISLLEQRQLITDGWKLKILVKIYPELAKIRTGLYEVVPGETVAGLLEKLTQGKEKVFAVTLVEGQSIKEWNATLKTLPHSKFSADVFNAVLIEQGDDSGLPEGKFYPDTYHYQAGDNIKLLVTQSYKKMQQELEAAWANRADNLPLKSPYELLIMASIIEKETGKASERPWISAVFMNRLNKRMRLQTDPTVIYGMGDSYKGDITYKALREKTPFNTYRINGLTPTPIAAPSGAALLAAAHPADVQYLYFVSKNDGSHIFSKTLVEHNRAVNKYQRNR</sequence>
<gene>
    <name evidence="7 8" type="primary">mltG</name>
    <name evidence="8" type="ORF">FN961_05770</name>
</gene>
<evidence type="ECO:0000256" key="6">
    <source>
        <dbReference type="ARBA" id="ARBA00023316"/>
    </source>
</evidence>
<dbReference type="PANTHER" id="PTHR30518:SF2">
    <property type="entry name" value="ENDOLYTIC MUREIN TRANSGLYCOSYLASE"/>
    <property type="match status" value="1"/>
</dbReference>
<dbReference type="RefSeq" id="WP_143563608.1">
    <property type="nucleotide sequence ID" value="NZ_BMPL01000004.1"/>
</dbReference>
<proteinExistence type="inferred from homology"/>
<reference evidence="9" key="1">
    <citation type="submission" date="2019-07" db="EMBL/GenBank/DDBJ databases">
        <title>Shewanella sp. YLB-08 draft genomic sequence.</title>
        <authorList>
            <person name="Yu L."/>
        </authorList>
    </citation>
    <scope>NUCLEOTIDE SEQUENCE [LARGE SCALE GENOMIC DNA]</scope>
    <source>
        <strain evidence="9">JCM 20706</strain>
    </source>
</reference>
<dbReference type="Pfam" id="PF02618">
    <property type="entry name" value="YceG"/>
    <property type="match status" value="1"/>
</dbReference>
<dbReference type="PANTHER" id="PTHR30518">
    <property type="entry name" value="ENDOLYTIC MUREIN TRANSGLYCOSYLASE"/>
    <property type="match status" value="1"/>
</dbReference>
<comment type="similarity">
    <text evidence="7">Belongs to the transglycosylase MltG family.</text>
</comment>
<evidence type="ECO:0000256" key="7">
    <source>
        <dbReference type="HAMAP-Rule" id="MF_02065"/>
    </source>
</evidence>
<comment type="caution">
    <text evidence="8">The sequence shown here is derived from an EMBL/GenBank/DDBJ whole genome shotgun (WGS) entry which is preliminary data.</text>
</comment>
<keyword evidence="4 7" id="KW-0472">Membrane</keyword>
<dbReference type="GO" id="GO:0009252">
    <property type="term" value="P:peptidoglycan biosynthetic process"/>
    <property type="evidence" value="ECO:0007669"/>
    <property type="project" value="UniProtKB-UniRule"/>
</dbReference>
<keyword evidence="1 7" id="KW-1003">Cell membrane</keyword>
<comment type="function">
    <text evidence="7">Functions as a peptidoglycan terminase that cleaves nascent peptidoglycan strands endolytically to terminate their elongation.</text>
</comment>
<feature type="site" description="Important for catalytic activity" evidence="7">
    <location>
        <position position="219"/>
    </location>
</feature>